<reference evidence="2 3" key="1">
    <citation type="submission" date="2015-12" db="EMBL/GenBank/DDBJ databases">
        <title>The genome of Folsomia candida.</title>
        <authorList>
            <person name="Faddeeva A."/>
            <person name="Derks M.F."/>
            <person name="Anvar Y."/>
            <person name="Smit S."/>
            <person name="Van Straalen N."/>
            <person name="Roelofs D."/>
        </authorList>
    </citation>
    <scope>NUCLEOTIDE SEQUENCE [LARGE SCALE GENOMIC DNA]</scope>
    <source>
        <strain evidence="2 3">VU population</strain>
        <tissue evidence="2">Whole body</tissue>
    </source>
</reference>
<feature type="transmembrane region" description="Helical" evidence="1">
    <location>
        <begin position="28"/>
        <end position="49"/>
    </location>
</feature>
<evidence type="ECO:0000313" key="3">
    <source>
        <dbReference type="Proteomes" id="UP000198287"/>
    </source>
</evidence>
<dbReference type="Proteomes" id="UP000198287">
    <property type="component" value="Unassembled WGS sequence"/>
</dbReference>
<feature type="transmembrane region" description="Helical" evidence="1">
    <location>
        <begin position="69"/>
        <end position="88"/>
    </location>
</feature>
<evidence type="ECO:0000256" key="1">
    <source>
        <dbReference type="SAM" id="Phobius"/>
    </source>
</evidence>
<keyword evidence="1" id="KW-0812">Transmembrane</keyword>
<dbReference type="OrthoDB" id="7457895at2759"/>
<keyword evidence="3" id="KW-1185">Reference proteome</keyword>
<protein>
    <recommendedName>
        <fullName evidence="4">Lysosomal-associated transmembrane protein 4B</fullName>
    </recommendedName>
</protein>
<keyword evidence="1" id="KW-0472">Membrane</keyword>
<dbReference type="Pfam" id="PF15860">
    <property type="entry name" value="DUF4728"/>
    <property type="match status" value="1"/>
</dbReference>
<evidence type="ECO:0008006" key="4">
    <source>
        <dbReference type="Google" id="ProtNLM"/>
    </source>
</evidence>
<sequence>MIKNSEKMSRTCCFGCCTVGHGTLTIGILHIICAILSMILNSIVIYFMINCPNQIIRQDPRRYITFSCIQIFMAIVYLILACLMVDGYRMRKHRFIMPWLVWNYVSLCLGAAATVILFLLMVVAGQVGAGFIVLAICGVYLAVQTYFVYVVKTFVDGLKGSLIY</sequence>
<keyword evidence="1" id="KW-1133">Transmembrane helix</keyword>
<dbReference type="InterPro" id="IPR031720">
    <property type="entry name" value="DUF4728"/>
</dbReference>
<dbReference type="EMBL" id="LNIX01000005">
    <property type="protein sequence ID" value="OXA53575.1"/>
    <property type="molecule type" value="Genomic_DNA"/>
</dbReference>
<gene>
    <name evidence="2" type="ORF">Fcan01_10723</name>
</gene>
<organism evidence="2 3">
    <name type="scientific">Folsomia candida</name>
    <name type="common">Springtail</name>
    <dbReference type="NCBI Taxonomy" id="158441"/>
    <lineage>
        <taxon>Eukaryota</taxon>
        <taxon>Metazoa</taxon>
        <taxon>Ecdysozoa</taxon>
        <taxon>Arthropoda</taxon>
        <taxon>Hexapoda</taxon>
        <taxon>Collembola</taxon>
        <taxon>Entomobryomorpha</taxon>
        <taxon>Isotomoidea</taxon>
        <taxon>Isotomidae</taxon>
        <taxon>Proisotominae</taxon>
        <taxon>Folsomia</taxon>
    </lineage>
</organism>
<evidence type="ECO:0000313" key="2">
    <source>
        <dbReference type="EMBL" id="OXA53575.1"/>
    </source>
</evidence>
<name>A0A226E7I8_FOLCA</name>
<feature type="transmembrane region" description="Helical" evidence="1">
    <location>
        <begin position="129"/>
        <end position="151"/>
    </location>
</feature>
<feature type="transmembrane region" description="Helical" evidence="1">
    <location>
        <begin position="100"/>
        <end position="123"/>
    </location>
</feature>
<dbReference type="AlphaFoldDB" id="A0A226E7I8"/>
<comment type="caution">
    <text evidence="2">The sequence shown here is derived from an EMBL/GenBank/DDBJ whole genome shotgun (WGS) entry which is preliminary data.</text>
</comment>
<proteinExistence type="predicted"/>
<accession>A0A226E7I8</accession>